<evidence type="ECO:0008006" key="4">
    <source>
        <dbReference type="Google" id="ProtNLM"/>
    </source>
</evidence>
<evidence type="ECO:0000313" key="3">
    <source>
        <dbReference type="EMBL" id="KAL0447156.1"/>
    </source>
</evidence>
<keyword evidence="2" id="KW-0732">Signal</keyword>
<keyword evidence="1" id="KW-0472">Membrane</keyword>
<feature type="signal peptide" evidence="2">
    <location>
        <begin position="1"/>
        <end position="24"/>
    </location>
</feature>
<evidence type="ECO:0000256" key="2">
    <source>
        <dbReference type="SAM" id="SignalP"/>
    </source>
</evidence>
<dbReference type="AlphaFoldDB" id="A0AAW2X0P2"/>
<organism evidence="3">
    <name type="scientific">Sesamum latifolium</name>
    <dbReference type="NCBI Taxonomy" id="2727402"/>
    <lineage>
        <taxon>Eukaryota</taxon>
        <taxon>Viridiplantae</taxon>
        <taxon>Streptophyta</taxon>
        <taxon>Embryophyta</taxon>
        <taxon>Tracheophyta</taxon>
        <taxon>Spermatophyta</taxon>
        <taxon>Magnoliopsida</taxon>
        <taxon>eudicotyledons</taxon>
        <taxon>Gunneridae</taxon>
        <taxon>Pentapetalae</taxon>
        <taxon>asterids</taxon>
        <taxon>lamiids</taxon>
        <taxon>Lamiales</taxon>
        <taxon>Pedaliaceae</taxon>
        <taxon>Sesamum</taxon>
    </lineage>
</organism>
<name>A0AAW2X0P2_9LAMI</name>
<dbReference type="EMBL" id="JACGWN010000006">
    <property type="protein sequence ID" value="KAL0447156.1"/>
    <property type="molecule type" value="Genomic_DNA"/>
</dbReference>
<protein>
    <recommendedName>
        <fullName evidence="4">Secreted protein</fullName>
    </recommendedName>
</protein>
<comment type="caution">
    <text evidence="3">The sequence shown here is derived from an EMBL/GenBank/DDBJ whole genome shotgun (WGS) entry which is preliminary data.</text>
</comment>
<evidence type="ECO:0000256" key="1">
    <source>
        <dbReference type="SAM" id="Phobius"/>
    </source>
</evidence>
<keyword evidence="1" id="KW-0812">Transmembrane</keyword>
<accession>A0AAW2X0P2</accession>
<proteinExistence type="predicted"/>
<keyword evidence="1" id="KW-1133">Transmembrane helix</keyword>
<dbReference type="PROSITE" id="PS51257">
    <property type="entry name" value="PROKAR_LIPOPROTEIN"/>
    <property type="match status" value="1"/>
</dbReference>
<feature type="chain" id="PRO_5043901497" description="Secreted protein" evidence="2">
    <location>
        <begin position="25"/>
        <end position="108"/>
    </location>
</feature>
<feature type="transmembrane region" description="Helical" evidence="1">
    <location>
        <begin position="39"/>
        <end position="57"/>
    </location>
</feature>
<gene>
    <name evidence="3" type="ORF">Slati_1843500</name>
</gene>
<sequence>MAVRGWILPALFLSCALLPLLTSAFLRFPGHHFRHTTTTTTTTISATFTIHMMLKMLRSRRTARAMREISYFHSWIIRSLYLKRGKIAGSRYQNTTYQRMEAKNLSSQ</sequence>
<reference evidence="3" key="2">
    <citation type="journal article" date="2024" name="Plant">
        <title>Genomic evolution and insights into agronomic trait innovations of Sesamum species.</title>
        <authorList>
            <person name="Miao H."/>
            <person name="Wang L."/>
            <person name="Qu L."/>
            <person name="Liu H."/>
            <person name="Sun Y."/>
            <person name="Le M."/>
            <person name="Wang Q."/>
            <person name="Wei S."/>
            <person name="Zheng Y."/>
            <person name="Lin W."/>
            <person name="Duan Y."/>
            <person name="Cao H."/>
            <person name="Xiong S."/>
            <person name="Wang X."/>
            <person name="Wei L."/>
            <person name="Li C."/>
            <person name="Ma Q."/>
            <person name="Ju M."/>
            <person name="Zhao R."/>
            <person name="Li G."/>
            <person name="Mu C."/>
            <person name="Tian Q."/>
            <person name="Mei H."/>
            <person name="Zhang T."/>
            <person name="Gao T."/>
            <person name="Zhang H."/>
        </authorList>
    </citation>
    <scope>NUCLEOTIDE SEQUENCE</scope>
    <source>
        <strain evidence="3">KEN1</strain>
    </source>
</reference>
<reference evidence="3" key="1">
    <citation type="submission" date="2020-06" db="EMBL/GenBank/DDBJ databases">
        <authorList>
            <person name="Li T."/>
            <person name="Hu X."/>
            <person name="Zhang T."/>
            <person name="Song X."/>
            <person name="Zhang H."/>
            <person name="Dai N."/>
            <person name="Sheng W."/>
            <person name="Hou X."/>
            <person name="Wei L."/>
        </authorList>
    </citation>
    <scope>NUCLEOTIDE SEQUENCE</scope>
    <source>
        <strain evidence="3">KEN1</strain>
        <tissue evidence="3">Leaf</tissue>
    </source>
</reference>